<accession>A0A7J8XXD8</accession>
<proteinExistence type="predicted"/>
<comment type="caution">
    <text evidence="1">The sequence shown here is derived from an EMBL/GenBank/DDBJ whole genome shotgun (WGS) entry which is preliminary data.</text>
</comment>
<name>A0A7J8XXD8_GOSAI</name>
<sequence length="30" mass="3709">MVLNITSIHVPHRRKCAPYRSHQSIYYYFK</sequence>
<dbReference type="EMBL" id="JABFAA010000009">
    <property type="protein sequence ID" value="MBA0691991.1"/>
    <property type="molecule type" value="Genomic_DNA"/>
</dbReference>
<dbReference type="AlphaFoldDB" id="A0A7J8XXD8"/>
<reference evidence="1 2" key="1">
    <citation type="journal article" date="2019" name="Genome Biol. Evol.">
        <title>Insights into the evolution of the New World diploid cottons (Gossypium, subgenus Houzingenia) based on genome sequencing.</title>
        <authorList>
            <person name="Grover C.E."/>
            <person name="Arick M.A. 2nd"/>
            <person name="Thrash A."/>
            <person name="Conover J.L."/>
            <person name="Sanders W.S."/>
            <person name="Peterson D.G."/>
            <person name="Frelichowski J.E."/>
            <person name="Scheffler J.A."/>
            <person name="Scheffler B.E."/>
            <person name="Wendel J.F."/>
        </authorList>
    </citation>
    <scope>NUCLEOTIDE SEQUENCE [LARGE SCALE GENOMIC DNA]</scope>
    <source>
        <strain evidence="1">185</strain>
        <tissue evidence="1">Leaf</tissue>
    </source>
</reference>
<protein>
    <submittedName>
        <fullName evidence="1">Uncharacterized protein</fullName>
    </submittedName>
</protein>
<keyword evidence="2" id="KW-1185">Reference proteome</keyword>
<evidence type="ECO:0000313" key="2">
    <source>
        <dbReference type="Proteomes" id="UP000593577"/>
    </source>
</evidence>
<dbReference type="Proteomes" id="UP000593577">
    <property type="component" value="Unassembled WGS sequence"/>
</dbReference>
<gene>
    <name evidence="1" type="ORF">Goari_009586</name>
</gene>
<evidence type="ECO:0000313" key="1">
    <source>
        <dbReference type="EMBL" id="MBA0691991.1"/>
    </source>
</evidence>
<organism evidence="1 2">
    <name type="scientific">Gossypium aridum</name>
    <name type="common">American cotton</name>
    <name type="synonym">Erioxylum aridum</name>
    <dbReference type="NCBI Taxonomy" id="34290"/>
    <lineage>
        <taxon>Eukaryota</taxon>
        <taxon>Viridiplantae</taxon>
        <taxon>Streptophyta</taxon>
        <taxon>Embryophyta</taxon>
        <taxon>Tracheophyta</taxon>
        <taxon>Spermatophyta</taxon>
        <taxon>Magnoliopsida</taxon>
        <taxon>eudicotyledons</taxon>
        <taxon>Gunneridae</taxon>
        <taxon>Pentapetalae</taxon>
        <taxon>rosids</taxon>
        <taxon>malvids</taxon>
        <taxon>Malvales</taxon>
        <taxon>Malvaceae</taxon>
        <taxon>Malvoideae</taxon>
        <taxon>Gossypium</taxon>
    </lineage>
</organism>